<sequence>MDFFCIKWLLFCKAFSCVRSFITRLPCISYASFNTISNKYYYGNIYLTSYATNVNDCGILCVRNPKCIFANFNLSEMKCELISTNAVSSNSTSDSLWQVLLSDITSITNIGPICENNSPCGSNNCRDICLTVNETLIHNYTCFDRVDITKDGIATSSSISYSNPIYAAASAVDRNLNSFMTTNCNLPNLSWFQLELKNIYWLNRIDVYNRKECCPERIVGSKLFVSVTDKSSDFYEIATLTSDIKQMFRVSNFAKFVIISRDFGCLHLAEIYVFL</sequence>
<dbReference type="InterPro" id="IPR003609">
    <property type="entry name" value="Pan_app"/>
</dbReference>
<dbReference type="RefSeq" id="XP_065663966.1">
    <property type="nucleotide sequence ID" value="XM_065807894.1"/>
</dbReference>
<dbReference type="SUPFAM" id="SSF49785">
    <property type="entry name" value="Galactose-binding domain-like"/>
    <property type="match status" value="1"/>
</dbReference>
<dbReference type="Pfam" id="PF22633">
    <property type="entry name" value="F5_F8_type_C_2"/>
    <property type="match status" value="1"/>
</dbReference>
<dbReference type="Gene3D" id="3.50.4.10">
    <property type="entry name" value="Hepatocyte Growth Factor"/>
    <property type="match status" value="1"/>
</dbReference>
<dbReference type="Gene3D" id="2.60.120.260">
    <property type="entry name" value="Galactose-binding domain-like"/>
    <property type="match status" value="1"/>
</dbReference>
<keyword evidence="3" id="KW-1185">Reference proteome</keyword>
<feature type="signal peptide" evidence="1">
    <location>
        <begin position="1"/>
        <end position="20"/>
    </location>
</feature>
<dbReference type="Pfam" id="PF00024">
    <property type="entry name" value="PAN_1"/>
    <property type="match status" value="1"/>
</dbReference>
<organism evidence="3 4">
    <name type="scientific">Hydra vulgaris</name>
    <name type="common">Hydra</name>
    <name type="synonym">Hydra attenuata</name>
    <dbReference type="NCBI Taxonomy" id="6087"/>
    <lineage>
        <taxon>Eukaryota</taxon>
        <taxon>Metazoa</taxon>
        <taxon>Cnidaria</taxon>
        <taxon>Hydrozoa</taxon>
        <taxon>Hydroidolina</taxon>
        <taxon>Anthoathecata</taxon>
        <taxon>Aplanulata</taxon>
        <taxon>Hydridae</taxon>
        <taxon>Hydra</taxon>
    </lineage>
</organism>
<evidence type="ECO:0000256" key="1">
    <source>
        <dbReference type="SAM" id="SignalP"/>
    </source>
</evidence>
<evidence type="ECO:0000259" key="2">
    <source>
        <dbReference type="PROSITE" id="PS50948"/>
    </source>
</evidence>
<evidence type="ECO:0000313" key="3">
    <source>
        <dbReference type="Proteomes" id="UP001652625"/>
    </source>
</evidence>
<reference evidence="4" key="1">
    <citation type="submission" date="2025-08" db="UniProtKB">
        <authorList>
            <consortium name="RefSeq"/>
        </authorList>
    </citation>
    <scope>IDENTIFICATION</scope>
</reference>
<keyword evidence="1" id="KW-0732">Signal</keyword>
<feature type="chain" id="PRO_5046926135" evidence="1">
    <location>
        <begin position="21"/>
        <end position="275"/>
    </location>
</feature>
<dbReference type="Proteomes" id="UP001652625">
    <property type="component" value="Chromosome 10"/>
</dbReference>
<dbReference type="InterPro" id="IPR008979">
    <property type="entry name" value="Galactose-bd-like_sf"/>
</dbReference>
<accession>A0ABM4CQ42</accession>
<dbReference type="PROSITE" id="PS50948">
    <property type="entry name" value="PAN"/>
    <property type="match status" value="1"/>
</dbReference>
<name>A0ABM4CQ42_HYDVU</name>
<evidence type="ECO:0000313" key="4">
    <source>
        <dbReference type="RefSeq" id="XP_065663966.1"/>
    </source>
</evidence>
<feature type="domain" description="Apple" evidence="2">
    <location>
        <begin position="27"/>
        <end position="105"/>
    </location>
</feature>
<proteinExistence type="predicted"/>
<protein>
    <submittedName>
        <fullName evidence="4">Uncharacterized protein LOC136085929 isoform X1</fullName>
    </submittedName>
</protein>
<dbReference type="GeneID" id="136085929"/>
<gene>
    <name evidence="4" type="primary">LOC136085929</name>
</gene>